<feature type="transmembrane region" description="Helical" evidence="1">
    <location>
        <begin position="75"/>
        <end position="92"/>
    </location>
</feature>
<gene>
    <name evidence="2" type="ORF">QO231_24445</name>
</gene>
<reference evidence="3" key="1">
    <citation type="submission" date="2023-05" db="EMBL/GenBank/DDBJ databases">
        <title>Sedimentitalea sp. nov. JM2-8.</title>
        <authorList>
            <person name="Huang J."/>
        </authorList>
    </citation>
    <scope>NUCLEOTIDE SEQUENCE [LARGE SCALE GENOMIC DNA]</scope>
    <source>
        <strain evidence="3">KHS03</strain>
    </source>
</reference>
<feature type="transmembrane region" description="Helical" evidence="1">
    <location>
        <begin position="7"/>
        <end position="27"/>
    </location>
</feature>
<protein>
    <submittedName>
        <fullName evidence="2">DUF1304 domain-containing protein</fullName>
    </submittedName>
</protein>
<feature type="transmembrane region" description="Helical" evidence="1">
    <location>
        <begin position="98"/>
        <end position="119"/>
    </location>
</feature>
<evidence type="ECO:0000256" key="1">
    <source>
        <dbReference type="SAM" id="Phobius"/>
    </source>
</evidence>
<dbReference type="PANTHER" id="PTHR38446:SF1">
    <property type="entry name" value="BLL0914 PROTEIN"/>
    <property type="match status" value="1"/>
</dbReference>
<keyword evidence="3" id="KW-1185">Reference proteome</keyword>
<dbReference type="RefSeq" id="WP_316782441.1">
    <property type="nucleotide sequence ID" value="NZ_JASMWN010000038.1"/>
</dbReference>
<keyword evidence="1" id="KW-1133">Transmembrane helix</keyword>
<dbReference type="EMBL" id="JASMWN010000038">
    <property type="protein sequence ID" value="MDU9006979.1"/>
    <property type="molecule type" value="Genomic_DNA"/>
</dbReference>
<keyword evidence="1" id="KW-0472">Membrane</keyword>
<dbReference type="InterPro" id="IPR009732">
    <property type="entry name" value="DUF1304"/>
</dbReference>
<proteinExistence type="predicted"/>
<comment type="caution">
    <text evidence="2">The sequence shown here is derived from an EMBL/GenBank/DDBJ whole genome shotgun (WGS) entry which is preliminary data.</text>
</comment>
<dbReference type="PANTHER" id="PTHR38446">
    <property type="entry name" value="BLL0914 PROTEIN"/>
    <property type="match status" value="1"/>
</dbReference>
<organism evidence="2 3">
    <name type="scientific">Sedimentitalea todarodis</name>
    <dbReference type="NCBI Taxonomy" id="1631240"/>
    <lineage>
        <taxon>Bacteria</taxon>
        <taxon>Pseudomonadati</taxon>
        <taxon>Pseudomonadota</taxon>
        <taxon>Alphaproteobacteria</taxon>
        <taxon>Rhodobacterales</taxon>
        <taxon>Paracoccaceae</taxon>
        <taxon>Sedimentitalea</taxon>
    </lineage>
</organism>
<dbReference type="Proteomes" id="UP001255416">
    <property type="component" value="Unassembled WGS sequence"/>
</dbReference>
<keyword evidence="1" id="KW-0812">Transmembrane</keyword>
<evidence type="ECO:0000313" key="2">
    <source>
        <dbReference type="EMBL" id="MDU9006979.1"/>
    </source>
</evidence>
<evidence type="ECO:0000313" key="3">
    <source>
        <dbReference type="Proteomes" id="UP001255416"/>
    </source>
</evidence>
<name>A0ABU3VLB4_9RHOB</name>
<feature type="transmembrane region" description="Helical" evidence="1">
    <location>
        <begin position="47"/>
        <end position="68"/>
    </location>
</feature>
<dbReference type="Pfam" id="PF06993">
    <property type="entry name" value="DUF1304"/>
    <property type="match status" value="1"/>
</dbReference>
<sequence>MAVIQKLLISIVALIHLVFLWVEMFRWEERGPEIFPAFPPEFFPQTSAMAANQGLYNGFIAVGLIWSVIKSRQEISRLFLCFVVVAGVYGGMTVDMKILYLQAAPAVLALLVMGARLPASISQES</sequence>
<accession>A0ABU3VLB4</accession>